<gene>
    <name evidence="1" type="ORF">Tco_0907671</name>
</gene>
<evidence type="ECO:0000313" key="1">
    <source>
        <dbReference type="EMBL" id="GJT27396.1"/>
    </source>
</evidence>
<keyword evidence="2" id="KW-1185">Reference proteome</keyword>
<comment type="caution">
    <text evidence="1">The sequence shown here is derived from an EMBL/GenBank/DDBJ whole genome shotgun (WGS) entry which is preliminary data.</text>
</comment>
<sequence length="163" mass="18775">MLVLEEYVVREERRADDEEMTEWVFMKEIGITETLSLINRMPPSFNSIIKGNSTAQDSQGKEFPLSHFIFILVYGRLSINAFEEEVGRKNGLWEVGQGADKGVPLNEYLVKTLRPKDEAGGRIAILLLDRNRCCLNWKKWNLCHHGEQKVPTKEFASSEKFDI</sequence>
<accession>A0ABQ5CJX6</accession>
<dbReference type="Proteomes" id="UP001151760">
    <property type="component" value="Unassembled WGS sequence"/>
</dbReference>
<dbReference type="EMBL" id="BQNB010014373">
    <property type="protein sequence ID" value="GJT27396.1"/>
    <property type="molecule type" value="Genomic_DNA"/>
</dbReference>
<organism evidence="1 2">
    <name type="scientific">Tanacetum coccineum</name>
    <dbReference type="NCBI Taxonomy" id="301880"/>
    <lineage>
        <taxon>Eukaryota</taxon>
        <taxon>Viridiplantae</taxon>
        <taxon>Streptophyta</taxon>
        <taxon>Embryophyta</taxon>
        <taxon>Tracheophyta</taxon>
        <taxon>Spermatophyta</taxon>
        <taxon>Magnoliopsida</taxon>
        <taxon>eudicotyledons</taxon>
        <taxon>Gunneridae</taxon>
        <taxon>Pentapetalae</taxon>
        <taxon>asterids</taxon>
        <taxon>campanulids</taxon>
        <taxon>Asterales</taxon>
        <taxon>Asteraceae</taxon>
        <taxon>Asteroideae</taxon>
        <taxon>Anthemideae</taxon>
        <taxon>Anthemidinae</taxon>
        <taxon>Tanacetum</taxon>
    </lineage>
</organism>
<protein>
    <submittedName>
        <fullName evidence="1">Uncharacterized protein</fullName>
    </submittedName>
</protein>
<proteinExistence type="predicted"/>
<reference evidence="1" key="1">
    <citation type="journal article" date="2022" name="Int. J. Mol. Sci.">
        <title>Draft Genome of Tanacetum Coccineum: Genomic Comparison of Closely Related Tanacetum-Family Plants.</title>
        <authorList>
            <person name="Yamashiro T."/>
            <person name="Shiraishi A."/>
            <person name="Nakayama K."/>
            <person name="Satake H."/>
        </authorList>
    </citation>
    <scope>NUCLEOTIDE SEQUENCE</scope>
</reference>
<evidence type="ECO:0000313" key="2">
    <source>
        <dbReference type="Proteomes" id="UP001151760"/>
    </source>
</evidence>
<reference evidence="1" key="2">
    <citation type="submission" date="2022-01" db="EMBL/GenBank/DDBJ databases">
        <authorList>
            <person name="Yamashiro T."/>
            <person name="Shiraishi A."/>
            <person name="Satake H."/>
            <person name="Nakayama K."/>
        </authorList>
    </citation>
    <scope>NUCLEOTIDE SEQUENCE</scope>
</reference>
<name>A0ABQ5CJX6_9ASTR</name>